<comment type="caution">
    <text evidence="6">The sequence shown here is derived from an EMBL/GenBank/DDBJ whole genome shotgun (WGS) entry which is preliminary data.</text>
</comment>
<reference evidence="6 7" key="1">
    <citation type="submission" date="2018-11" db="EMBL/GenBank/DDBJ databases">
        <title>Bradyrhizobium sp. nov., isolated from effective nodules of peanut in China.</title>
        <authorList>
            <person name="Li Y."/>
        </authorList>
    </citation>
    <scope>NUCLEOTIDE SEQUENCE [LARGE SCALE GENOMIC DNA]</scope>
    <source>
        <strain evidence="6 7">CCBAU 51770</strain>
    </source>
</reference>
<dbReference type="InterPro" id="IPR009057">
    <property type="entry name" value="Homeodomain-like_sf"/>
</dbReference>
<evidence type="ECO:0000259" key="5">
    <source>
        <dbReference type="PROSITE" id="PS01124"/>
    </source>
</evidence>
<keyword evidence="3" id="KW-0804">Transcription</keyword>
<feature type="region of interest" description="Disordered" evidence="4">
    <location>
        <begin position="58"/>
        <end position="79"/>
    </location>
</feature>
<organism evidence="6 7">
    <name type="scientific">Bradyrhizobium zhanjiangense</name>
    <dbReference type="NCBI Taxonomy" id="1325107"/>
    <lineage>
        <taxon>Bacteria</taxon>
        <taxon>Pseudomonadati</taxon>
        <taxon>Pseudomonadota</taxon>
        <taxon>Alphaproteobacteria</taxon>
        <taxon>Hyphomicrobiales</taxon>
        <taxon>Nitrobacteraceae</taxon>
        <taxon>Bradyrhizobium</taxon>
    </lineage>
</organism>
<gene>
    <name evidence="6" type="ORF">EAS61_32825</name>
</gene>
<dbReference type="InterPro" id="IPR020449">
    <property type="entry name" value="Tscrpt_reg_AraC-type_HTH"/>
</dbReference>
<evidence type="ECO:0000313" key="6">
    <source>
        <dbReference type="EMBL" id="RXG86658.1"/>
    </source>
</evidence>
<evidence type="ECO:0000256" key="2">
    <source>
        <dbReference type="ARBA" id="ARBA00023125"/>
    </source>
</evidence>
<dbReference type="InterPro" id="IPR050204">
    <property type="entry name" value="AraC_XylS_family_regulators"/>
</dbReference>
<dbReference type="EMBL" id="RKMK01000046">
    <property type="protein sequence ID" value="RXG86658.1"/>
    <property type="molecule type" value="Genomic_DNA"/>
</dbReference>
<dbReference type="InterPro" id="IPR018062">
    <property type="entry name" value="HTH_AraC-typ_CS"/>
</dbReference>
<dbReference type="InterPro" id="IPR018060">
    <property type="entry name" value="HTH_AraC"/>
</dbReference>
<protein>
    <submittedName>
        <fullName evidence="6">AraC family transcriptional regulator</fullName>
    </submittedName>
</protein>
<dbReference type="Gene3D" id="1.10.10.60">
    <property type="entry name" value="Homeodomain-like"/>
    <property type="match status" value="2"/>
</dbReference>
<evidence type="ECO:0000256" key="4">
    <source>
        <dbReference type="SAM" id="MobiDB-lite"/>
    </source>
</evidence>
<dbReference type="Pfam" id="PF12833">
    <property type="entry name" value="HTH_18"/>
    <property type="match status" value="1"/>
</dbReference>
<dbReference type="SMART" id="SM00342">
    <property type="entry name" value="HTH_ARAC"/>
    <property type="match status" value="1"/>
</dbReference>
<name>A0A4Q0QA78_9BRAD</name>
<dbReference type="PRINTS" id="PR00032">
    <property type="entry name" value="HTHARAC"/>
</dbReference>
<evidence type="ECO:0000313" key="7">
    <source>
        <dbReference type="Proteomes" id="UP000290174"/>
    </source>
</evidence>
<dbReference type="PROSITE" id="PS01124">
    <property type="entry name" value="HTH_ARAC_FAMILY_2"/>
    <property type="match status" value="1"/>
</dbReference>
<dbReference type="Proteomes" id="UP000290174">
    <property type="component" value="Unassembled WGS sequence"/>
</dbReference>
<dbReference type="PANTHER" id="PTHR46796">
    <property type="entry name" value="HTH-TYPE TRANSCRIPTIONAL ACTIVATOR RHAS-RELATED"/>
    <property type="match status" value="1"/>
</dbReference>
<dbReference type="AlphaFoldDB" id="A0A4Q0QA78"/>
<keyword evidence="1" id="KW-0805">Transcription regulation</keyword>
<dbReference type="PROSITE" id="PS00041">
    <property type="entry name" value="HTH_ARAC_FAMILY_1"/>
    <property type="match status" value="1"/>
</dbReference>
<feature type="domain" description="HTH araC/xylS-type" evidence="5">
    <location>
        <begin position="304"/>
        <end position="402"/>
    </location>
</feature>
<dbReference type="PANTHER" id="PTHR46796:SF6">
    <property type="entry name" value="ARAC SUBFAMILY"/>
    <property type="match status" value="1"/>
</dbReference>
<evidence type="ECO:0000256" key="1">
    <source>
        <dbReference type="ARBA" id="ARBA00023015"/>
    </source>
</evidence>
<dbReference type="GO" id="GO:0043565">
    <property type="term" value="F:sequence-specific DNA binding"/>
    <property type="evidence" value="ECO:0007669"/>
    <property type="project" value="InterPro"/>
</dbReference>
<keyword evidence="2" id="KW-0238">DNA-binding</keyword>
<accession>A0A4Q0QA78</accession>
<evidence type="ECO:0000256" key="3">
    <source>
        <dbReference type="ARBA" id="ARBA00023163"/>
    </source>
</evidence>
<proteinExistence type="predicted"/>
<dbReference type="SUPFAM" id="SSF46689">
    <property type="entry name" value="Homeodomain-like"/>
    <property type="match status" value="2"/>
</dbReference>
<sequence length="410" mass="46455">MDERVLNGHPEVDPMCLANDDQLTARTHFERTGEAMPEGPLLLPTSKLGAELHQVRLRKNSTTLRRSPRGPDDLQQLSRSQALLPITSSRNFEGDHDCSIFDTIRQSDGHLVADVIHPVVEISPSDTVARFKVNGHGMTAESLRFTGRGRIQNHFRAPVHMLVMYEKGERSEGETFVEGLPRSALRNLERRLTFVPAGREFHDWHELRGSQMRLMYFYFEPDNLKALSKRGITELPNAPRILFEDETLWHTALKLKTFVESRAGDPMYFGSLGTLLIHEIVRFTCGMPSIQPQLQGGLAPWQQRLVSAYIQEHLNERIPIGTLAQLVRLSPYHFCRVFKQSVGMPPHRYQTMHRVEHAKLLLSKRAGSMTEIGRAVGFSSRSAFATAFRKATGIAPADYRRSVAPPLTYE</sequence>
<dbReference type="GO" id="GO:0003700">
    <property type="term" value="F:DNA-binding transcription factor activity"/>
    <property type="evidence" value="ECO:0007669"/>
    <property type="project" value="InterPro"/>
</dbReference>